<protein>
    <recommendedName>
        <fullName evidence="3">C factor cell-cell signaling protein</fullName>
    </recommendedName>
</protein>
<evidence type="ECO:0000313" key="2">
    <source>
        <dbReference type="Proteomes" id="UP000465712"/>
    </source>
</evidence>
<comment type="caution">
    <text evidence="1">The sequence shown here is derived from an EMBL/GenBank/DDBJ whole genome shotgun (WGS) entry which is preliminary data.</text>
</comment>
<accession>A0A7X5BMP9</accession>
<reference evidence="1 2" key="1">
    <citation type="submission" date="2017-05" db="EMBL/GenBank/DDBJ databases">
        <title>High clonality and local adaptation shapes Vibrionaceae linages within an endangered oasis.</title>
        <authorList>
            <person name="Vazquez-Rosas-Landa M."/>
        </authorList>
    </citation>
    <scope>NUCLEOTIDE SEQUENCE [LARGE SCALE GENOMIC DNA]</scope>
    <source>
        <strain evidence="1 2">P46_P4S1P180</strain>
    </source>
</reference>
<dbReference type="Proteomes" id="UP000465712">
    <property type="component" value="Unassembled WGS sequence"/>
</dbReference>
<proteinExistence type="predicted"/>
<organism evidence="1 2">
    <name type="scientific">Photobacterium halotolerans</name>
    <dbReference type="NCBI Taxonomy" id="265726"/>
    <lineage>
        <taxon>Bacteria</taxon>
        <taxon>Pseudomonadati</taxon>
        <taxon>Pseudomonadota</taxon>
        <taxon>Gammaproteobacteria</taxon>
        <taxon>Vibrionales</taxon>
        <taxon>Vibrionaceae</taxon>
        <taxon>Photobacterium</taxon>
    </lineage>
</organism>
<dbReference type="EMBL" id="WXWW01000292">
    <property type="protein sequence ID" value="NAW67578.1"/>
    <property type="molecule type" value="Genomic_DNA"/>
</dbReference>
<dbReference type="AlphaFoldDB" id="A0A7X5BMP9"/>
<sequence>MNLQVVIEFTETGVYKDRCWENSFKAMKGQLHKVTPHYAAHLIKHSKAVFRGLPESHSG</sequence>
<evidence type="ECO:0008006" key="3">
    <source>
        <dbReference type="Google" id="ProtNLM"/>
    </source>
</evidence>
<name>A0A7X5BMP9_9GAMM</name>
<dbReference type="RefSeq" id="WP_202602162.1">
    <property type="nucleotide sequence ID" value="NZ_WXWU01000093.1"/>
</dbReference>
<evidence type="ECO:0000313" key="1">
    <source>
        <dbReference type="EMBL" id="NAW67578.1"/>
    </source>
</evidence>
<gene>
    <name evidence="1" type="ORF">CAG72_20540</name>
</gene>